<dbReference type="Pfam" id="PF13302">
    <property type="entry name" value="Acetyltransf_3"/>
    <property type="match status" value="1"/>
</dbReference>
<evidence type="ECO:0000313" key="2">
    <source>
        <dbReference type="EMBL" id="MDX6806139.1"/>
    </source>
</evidence>
<dbReference type="PROSITE" id="PS51186">
    <property type="entry name" value="GNAT"/>
    <property type="match status" value="1"/>
</dbReference>
<sequence>MLRRPRVGDAEAIACLANDRTIAENTAMIPYPYTPAHAEAWSARVEAEDQPAYLAFAMVDCVPTLIGAGGFNAGEGGVPELGYWLGAPHRGAGYGTEMARALVDHAFDDLGAQRIAVSCRVTNTASRRVIEKCGFQWSGCGLAGSLGFKGAFPVDRFRLERRIWESLLAWGQGRGKSLPASQICCETLERVQ</sequence>
<feature type="domain" description="N-acetyltransferase" evidence="1">
    <location>
        <begin position="1"/>
        <end position="164"/>
    </location>
</feature>
<comment type="caution">
    <text evidence="2">The sequence shown here is derived from an EMBL/GenBank/DDBJ whole genome shotgun (WGS) entry which is preliminary data.</text>
</comment>
<accession>A0ABU4RPV9</accession>
<organism evidence="2 3">
    <name type="scientific">Terrihabitans rhizophilus</name>
    <dbReference type="NCBI Taxonomy" id="3092662"/>
    <lineage>
        <taxon>Bacteria</taxon>
        <taxon>Pseudomonadati</taxon>
        <taxon>Pseudomonadota</taxon>
        <taxon>Alphaproteobacteria</taxon>
        <taxon>Hyphomicrobiales</taxon>
        <taxon>Terrihabitans</taxon>
    </lineage>
</organism>
<dbReference type="Gene3D" id="3.40.630.30">
    <property type="match status" value="1"/>
</dbReference>
<reference evidence="2 3" key="1">
    <citation type="submission" date="2023-11" db="EMBL/GenBank/DDBJ databases">
        <authorList>
            <person name="Bao R."/>
        </authorList>
    </citation>
    <scope>NUCLEOTIDE SEQUENCE [LARGE SCALE GENOMIC DNA]</scope>
    <source>
        <strain evidence="2 3">PJ23</strain>
    </source>
</reference>
<dbReference type="EMBL" id="JAXAFJ010000004">
    <property type="protein sequence ID" value="MDX6806139.1"/>
    <property type="molecule type" value="Genomic_DNA"/>
</dbReference>
<keyword evidence="3" id="KW-1185">Reference proteome</keyword>
<dbReference type="Proteomes" id="UP001274321">
    <property type="component" value="Unassembled WGS sequence"/>
</dbReference>
<name>A0ABU4RPV9_9HYPH</name>
<dbReference type="PANTHER" id="PTHR43792">
    <property type="entry name" value="GNAT FAMILY, PUTATIVE (AFU_ORTHOLOGUE AFUA_3G00765)-RELATED-RELATED"/>
    <property type="match status" value="1"/>
</dbReference>
<dbReference type="InterPro" id="IPR016181">
    <property type="entry name" value="Acyl_CoA_acyltransferase"/>
</dbReference>
<dbReference type="SUPFAM" id="SSF55729">
    <property type="entry name" value="Acyl-CoA N-acyltransferases (Nat)"/>
    <property type="match status" value="1"/>
</dbReference>
<evidence type="ECO:0000259" key="1">
    <source>
        <dbReference type="PROSITE" id="PS51186"/>
    </source>
</evidence>
<protein>
    <submittedName>
        <fullName evidence="2">GNAT family N-acetyltransferase</fullName>
    </submittedName>
</protein>
<dbReference type="InterPro" id="IPR051531">
    <property type="entry name" value="N-acetyltransferase"/>
</dbReference>
<gene>
    <name evidence="2" type="ORF">SCD90_08680</name>
</gene>
<evidence type="ECO:0000313" key="3">
    <source>
        <dbReference type="Proteomes" id="UP001274321"/>
    </source>
</evidence>
<proteinExistence type="predicted"/>
<dbReference type="RefSeq" id="WP_319844259.1">
    <property type="nucleotide sequence ID" value="NZ_JAXAFJ010000004.1"/>
</dbReference>
<dbReference type="InterPro" id="IPR000182">
    <property type="entry name" value="GNAT_dom"/>
</dbReference>